<dbReference type="CDD" id="cd00154">
    <property type="entry name" value="Rab"/>
    <property type="match status" value="1"/>
</dbReference>
<dbReference type="Pfam" id="PF00335">
    <property type="entry name" value="Tetraspanin"/>
    <property type="match status" value="1"/>
</dbReference>
<evidence type="ECO:0000256" key="9">
    <source>
        <dbReference type="ARBA" id="ARBA00023136"/>
    </source>
</evidence>
<evidence type="ECO:0000313" key="15">
    <source>
        <dbReference type="Proteomes" id="UP001314229"/>
    </source>
</evidence>
<dbReference type="InterPro" id="IPR050227">
    <property type="entry name" value="Rab"/>
</dbReference>
<dbReference type="InterPro" id="IPR001806">
    <property type="entry name" value="Small_GTPase"/>
</dbReference>
<dbReference type="Gene3D" id="1.10.1450.10">
    <property type="entry name" value="Tetraspanin"/>
    <property type="match status" value="1"/>
</dbReference>
<keyword evidence="8" id="KW-0342">GTP-binding</keyword>
<dbReference type="InterPro" id="IPR027417">
    <property type="entry name" value="P-loop_NTPase"/>
</dbReference>
<dbReference type="NCBIfam" id="TIGR00231">
    <property type="entry name" value="small_GTP"/>
    <property type="match status" value="1"/>
</dbReference>
<evidence type="ECO:0000256" key="3">
    <source>
        <dbReference type="ARBA" id="ARBA00022692"/>
    </source>
</evidence>
<accession>A0AAV1NQL0</accession>
<organism evidence="14 15">
    <name type="scientific">Scomber scombrus</name>
    <name type="common">Atlantic mackerel</name>
    <name type="synonym">Scomber vernalis</name>
    <dbReference type="NCBI Taxonomy" id="13677"/>
    <lineage>
        <taxon>Eukaryota</taxon>
        <taxon>Metazoa</taxon>
        <taxon>Chordata</taxon>
        <taxon>Craniata</taxon>
        <taxon>Vertebrata</taxon>
        <taxon>Euteleostomi</taxon>
        <taxon>Actinopterygii</taxon>
        <taxon>Neopterygii</taxon>
        <taxon>Teleostei</taxon>
        <taxon>Neoteleostei</taxon>
        <taxon>Acanthomorphata</taxon>
        <taxon>Pelagiaria</taxon>
        <taxon>Scombriformes</taxon>
        <taxon>Scombridae</taxon>
        <taxon>Scomber</taxon>
    </lineage>
</organism>
<dbReference type="GO" id="GO:0003924">
    <property type="term" value="F:GTPase activity"/>
    <property type="evidence" value="ECO:0007669"/>
    <property type="project" value="InterPro"/>
</dbReference>
<sequence>MSRWLNDGEVLVGQGSGEAIPASPRLRGLPPGSPRPGWGRSPLTSPTIREAAPGSPKAETMGKAKELFVLCDKEGKGFITKRDMQRLQGELPLSPEQLETVFESLDRDSNGFLTPIEFNTGLGELVGLENTTEQIQDEAEEDIDQVDWSQDPAAVRFVNILMELGADKLFSNQQELCSLWCELQRHRPELLNVLEGVLVHTVSNLQDSIRERDNLEQALRRRESEHDQVVRSIYEEMENQIREEKDKHLAQDSLKQKQRGQQLEEELKIREQELDNTLTKQKELESRIWQLSCEQAKIKEQNQQLRSFNMQLQEQAESSREQLQAALGELSLLQLNASQEQADRQRNVMKVSKNIQKEKDSLFRQLELLRDMNKKLRDEKDVQQSQKRKPKITKTLQKRGSVIGNYLQQDKPLKRQLSSSDELEQDKEKKDDSNSSKRHQPSCRVRCENVEQTQTQSKTVSLQRVFKVVFLGNSGVGKSSFIHHYCTGHFSSTTSTTVGIDFQMRTITLDSTTITLQLWDTAGQERFRSITEQYYRKADGILVMYDITQASSFTAVRGWMDTVKEKMCEDAVLMLLGNKLDLADGHRRKVTTKEGQKLAEQHQALFYECSGKTGYNMEELMTQLAQGLVSQHERQYEDALLLTKEPAKRRCYSSNIDTGVRGIWEDVTTITCVLLGPAPKIRMEARTEKKKPCGTICLKYLLFLFNILFWLAGGTVLAVGVWTLMEKSDYISLLNSGFYSASAYILIFAGLIVIVTGIIGCCATLREIKSLLIVYLVLLLCIFLLEITAGVLAYINYQQLDEELRLNLTKNMQQKYKQLGEESVTDAVDKLHQEFKCCGSNSSSDWRDSVWIQAENKRLVPDSCCKTPTDFCGLRDHPSNIYKVEGGCIMKLEEFILSQLYILGAVGIGIAFLQLVGMMFTCCLYRNLKE</sequence>
<dbReference type="PROSITE" id="PS51421">
    <property type="entry name" value="RAS"/>
    <property type="match status" value="1"/>
</dbReference>
<evidence type="ECO:0000256" key="11">
    <source>
        <dbReference type="SAM" id="MobiDB-lite"/>
    </source>
</evidence>
<proteinExistence type="inferred from homology"/>
<dbReference type="SMART" id="SM00174">
    <property type="entry name" value="RHO"/>
    <property type="match status" value="1"/>
</dbReference>
<feature type="transmembrane region" description="Helical" evidence="12">
    <location>
        <begin position="743"/>
        <end position="765"/>
    </location>
</feature>
<comment type="caution">
    <text evidence="14">The sequence shown here is derived from an EMBL/GenBank/DDBJ whole genome shotgun (WGS) entry which is preliminary data.</text>
</comment>
<evidence type="ECO:0000256" key="12">
    <source>
        <dbReference type="SAM" id="Phobius"/>
    </source>
</evidence>
<feature type="transmembrane region" description="Helical" evidence="12">
    <location>
        <begin position="900"/>
        <end position="925"/>
    </location>
</feature>
<keyword evidence="10" id="KW-0449">Lipoprotein</keyword>
<evidence type="ECO:0000256" key="7">
    <source>
        <dbReference type="ARBA" id="ARBA00022989"/>
    </source>
</evidence>
<dbReference type="PROSITE" id="PS50222">
    <property type="entry name" value="EF_HAND_2"/>
    <property type="match status" value="1"/>
</dbReference>
<keyword evidence="6" id="KW-0106">Calcium</keyword>
<dbReference type="SUPFAM" id="SSF48652">
    <property type="entry name" value="Tetraspanin"/>
    <property type="match status" value="1"/>
</dbReference>
<dbReference type="GO" id="GO:0005525">
    <property type="term" value="F:GTP binding"/>
    <property type="evidence" value="ECO:0007669"/>
    <property type="project" value="UniProtKB-KW"/>
</dbReference>
<dbReference type="PRINTS" id="PR00259">
    <property type="entry name" value="TMFOUR"/>
</dbReference>
<dbReference type="PROSITE" id="PS00018">
    <property type="entry name" value="EF_HAND_1"/>
    <property type="match status" value="1"/>
</dbReference>
<comment type="subcellular location">
    <subcellularLocation>
        <location evidence="1">Membrane</location>
        <topology evidence="1">Multi-pass membrane protein</topology>
    </subcellularLocation>
</comment>
<dbReference type="PANTHER" id="PTHR47977">
    <property type="entry name" value="RAS-RELATED PROTEIN RAB"/>
    <property type="match status" value="1"/>
</dbReference>
<comment type="similarity">
    <text evidence="2">Belongs to the tetraspanin (TM4SF) family.</text>
</comment>
<dbReference type="AlphaFoldDB" id="A0AAV1NQL0"/>
<evidence type="ECO:0000259" key="13">
    <source>
        <dbReference type="PROSITE" id="PS50222"/>
    </source>
</evidence>
<dbReference type="SMART" id="SM00173">
    <property type="entry name" value="RAS"/>
    <property type="match status" value="1"/>
</dbReference>
<keyword evidence="15" id="KW-1185">Reference proteome</keyword>
<dbReference type="CDD" id="cd03155">
    <property type="entry name" value="CD151_like_LEL"/>
    <property type="match status" value="1"/>
</dbReference>
<dbReference type="Pfam" id="PF00071">
    <property type="entry name" value="Ras"/>
    <property type="match status" value="1"/>
</dbReference>
<dbReference type="InterPro" id="IPR002048">
    <property type="entry name" value="EF_hand_dom"/>
</dbReference>
<dbReference type="PROSITE" id="PS51420">
    <property type="entry name" value="RHO"/>
    <property type="match status" value="1"/>
</dbReference>
<feature type="transmembrane region" description="Helical" evidence="12">
    <location>
        <begin position="700"/>
        <end position="723"/>
    </location>
</feature>
<dbReference type="SMART" id="SM00176">
    <property type="entry name" value="RAN"/>
    <property type="match status" value="1"/>
</dbReference>
<dbReference type="InterPro" id="IPR005225">
    <property type="entry name" value="Small_GTP-bd"/>
</dbReference>
<dbReference type="InterPro" id="IPR018247">
    <property type="entry name" value="EF_Hand_1_Ca_BS"/>
</dbReference>
<dbReference type="PROSITE" id="PS51417">
    <property type="entry name" value="ARF"/>
    <property type="match status" value="1"/>
</dbReference>
<evidence type="ECO:0000256" key="1">
    <source>
        <dbReference type="ARBA" id="ARBA00004141"/>
    </source>
</evidence>
<keyword evidence="3 12" id="KW-0812">Transmembrane</keyword>
<dbReference type="InterPro" id="IPR018499">
    <property type="entry name" value="Tetraspanin/Peripherin"/>
</dbReference>
<name>A0AAV1NQL0_SCOSC</name>
<keyword evidence="5" id="KW-0547">Nucleotide-binding</keyword>
<feature type="compositionally biased region" description="Basic and acidic residues" evidence="11">
    <location>
        <begin position="426"/>
        <end position="435"/>
    </location>
</feature>
<protein>
    <submittedName>
        <fullName evidence="14">Unnamed protein product</fullName>
    </submittedName>
</protein>
<dbReference type="Proteomes" id="UP001314229">
    <property type="component" value="Unassembled WGS sequence"/>
</dbReference>
<feature type="region of interest" description="Disordered" evidence="11">
    <location>
        <begin position="377"/>
        <end position="444"/>
    </location>
</feature>
<dbReference type="InterPro" id="IPR008952">
    <property type="entry name" value="Tetraspanin_EC2_sf"/>
</dbReference>
<evidence type="ECO:0000256" key="2">
    <source>
        <dbReference type="ARBA" id="ARBA00006840"/>
    </source>
</evidence>
<evidence type="ECO:0000256" key="5">
    <source>
        <dbReference type="ARBA" id="ARBA00022741"/>
    </source>
</evidence>
<dbReference type="Gene3D" id="1.10.238.10">
    <property type="entry name" value="EF-hand"/>
    <property type="match status" value="1"/>
</dbReference>
<evidence type="ECO:0000313" key="14">
    <source>
        <dbReference type="EMBL" id="CAK6961453.1"/>
    </source>
</evidence>
<evidence type="ECO:0000256" key="10">
    <source>
        <dbReference type="ARBA" id="ARBA00023288"/>
    </source>
</evidence>
<evidence type="ECO:0000256" key="6">
    <source>
        <dbReference type="ARBA" id="ARBA00022837"/>
    </source>
</evidence>
<feature type="region of interest" description="Disordered" evidence="11">
    <location>
        <begin position="14"/>
        <end position="60"/>
    </location>
</feature>
<gene>
    <name evidence="14" type="ORF">FSCOSCO3_A007901</name>
</gene>
<evidence type="ECO:0000256" key="8">
    <source>
        <dbReference type="ARBA" id="ARBA00023134"/>
    </source>
</evidence>
<keyword evidence="4" id="KW-0479">Metal-binding</keyword>
<dbReference type="EMBL" id="CAWUFR010000051">
    <property type="protein sequence ID" value="CAK6961453.1"/>
    <property type="molecule type" value="Genomic_DNA"/>
</dbReference>
<feature type="transmembrane region" description="Helical" evidence="12">
    <location>
        <begin position="772"/>
        <end position="795"/>
    </location>
</feature>
<evidence type="ECO:0000256" key="4">
    <source>
        <dbReference type="ARBA" id="ARBA00022723"/>
    </source>
</evidence>
<dbReference type="Gene3D" id="3.40.50.300">
    <property type="entry name" value="P-loop containing nucleotide triphosphate hydrolases"/>
    <property type="match status" value="1"/>
</dbReference>
<dbReference type="SMART" id="SM00054">
    <property type="entry name" value="EFh"/>
    <property type="match status" value="2"/>
</dbReference>
<dbReference type="GO" id="GO:0016020">
    <property type="term" value="C:membrane"/>
    <property type="evidence" value="ECO:0007669"/>
    <property type="project" value="UniProtKB-SubCell"/>
</dbReference>
<feature type="compositionally biased region" description="Low complexity" evidence="11">
    <location>
        <begin position="23"/>
        <end position="43"/>
    </location>
</feature>
<dbReference type="SMART" id="SM00177">
    <property type="entry name" value="ARF"/>
    <property type="match status" value="1"/>
</dbReference>
<keyword evidence="9 12" id="KW-0472">Membrane</keyword>
<dbReference type="FunFam" id="1.10.1450.10:FF:000005">
    <property type="entry name" value="Tetraspanin"/>
    <property type="match status" value="1"/>
</dbReference>
<feature type="domain" description="EF-hand" evidence="13">
    <location>
        <begin position="93"/>
        <end position="128"/>
    </location>
</feature>
<dbReference type="PROSITE" id="PS51419">
    <property type="entry name" value="RAB"/>
    <property type="match status" value="1"/>
</dbReference>
<dbReference type="FunFam" id="3.40.50.300:FF:001129">
    <property type="entry name" value="ras-related protein Rab-44 isoform X2"/>
    <property type="match status" value="1"/>
</dbReference>
<dbReference type="SUPFAM" id="SSF52540">
    <property type="entry name" value="P-loop containing nucleoside triphosphate hydrolases"/>
    <property type="match status" value="1"/>
</dbReference>
<dbReference type="SUPFAM" id="SSF47473">
    <property type="entry name" value="EF-hand"/>
    <property type="match status" value="1"/>
</dbReference>
<dbReference type="SMART" id="SM00175">
    <property type="entry name" value="RAB"/>
    <property type="match status" value="1"/>
</dbReference>
<reference evidence="14 15" key="1">
    <citation type="submission" date="2024-01" db="EMBL/GenBank/DDBJ databases">
        <authorList>
            <person name="Alioto T."/>
            <person name="Alioto T."/>
            <person name="Gomez Garrido J."/>
        </authorList>
    </citation>
    <scope>NUCLEOTIDE SEQUENCE [LARGE SCALE GENOMIC DNA]</scope>
</reference>
<dbReference type="InterPro" id="IPR011992">
    <property type="entry name" value="EF-hand-dom_pair"/>
</dbReference>
<keyword evidence="7 12" id="KW-1133">Transmembrane helix</keyword>
<dbReference type="GO" id="GO:0005509">
    <property type="term" value="F:calcium ion binding"/>
    <property type="evidence" value="ECO:0007669"/>
    <property type="project" value="InterPro"/>
</dbReference>